<dbReference type="PANTHER" id="PTHR44229:SF4">
    <property type="entry name" value="15-HYDROXYPROSTAGLANDIN DEHYDROGENASE [NAD(+)]"/>
    <property type="match status" value="1"/>
</dbReference>
<accession>A0A9P8T5J5</accession>
<feature type="compositionally biased region" description="Basic and acidic residues" evidence="3">
    <location>
        <begin position="1"/>
        <end position="34"/>
    </location>
</feature>
<dbReference type="PRINTS" id="PR00081">
    <property type="entry name" value="GDHRDH"/>
</dbReference>
<dbReference type="GO" id="GO:0016616">
    <property type="term" value="F:oxidoreductase activity, acting on the CH-OH group of donors, NAD or NADP as acceptor"/>
    <property type="evidence" value="ECO:0007669"/>
    <property type="project" value="TreeGrafter"/>
</dbReference>
<dbReference type="SUPFAM" id="SSF51735">
    <property type="entry name" value="NAD(P)-binding Rossmann-fold domains"/>
    <property type="match status" value="1"/>
</dbReference>
<dbReference type="PANTHER" id="PTHR44229">
    <property type="entry name" value="15-HYDROXYPROSTAGLANDIN DEHYDROGENASE [NAD(+)]"/>
    <property type="match status" value="1"/>
</dbReference>
<comment type="caution">
    <text evidence="4">The sequence shown here is derived from an EMBL/GenBank/DDBJ whole genome shotgun (WGS) entry which is preliminary data.</text>
</comment>
<protein>
    <submittedName>
        <fullName evidence="4">Uncharacterized protein</fullName>
    </submittedName>
</protein>
<comment type="similarity">
    <text evidence="1">Belongs to the short-chain dehydrogenases/reductases (SDR) family.</text>
</comment>
<reference evidence="4" key="2">
    <citation type="submission" date="2021-01" db="EMBL/GenBank/DDBJ databases">
        <authorList>
            <person name="Schikora-Tamarit M.A."/>
        </authorList>
    </citation>
    <scope>NUCLEOTIDE SEQUENCE</scope>
    <source>
        <strain evidence="4">CBS6075</strain>
    </source>
</reference>
<dbReference type="Gene3D" id="3.40.50.720">
    <property type="entry name" value="NAD(P)-binding Rossmann-like Domain"/>
    <property type="match status" value="1"/>
</dbReference>
<dbReference type="Pfam" id="PF00106">
    <property type="entry name" value="adh_short"/>
    <property type="match status" value="1"/>
</dbReference>
<dbReference type="Proteomes" id="UP000769157">
    <property type="component" value="Unassembled WGS sequence"/>
</dbReference>
<evidence type="ECO:0000313" key="5">
    <source>
        <dbReference type="Proteomes" id="UP000769157"/>
    </source>
</evidence>
<gene>
    <name evidence="4" type="ORF">OGAPHI_004538</name>
</gene>
<organism evidence="4 5">
    <name type="scientific">Ogataea philodendri</name>
    <dbReference type="NCBI Taxonomy" id="1378263"/>
    <lineage>
        <taxon>Eukaryota</taxon>
        <taxon>Fungi</taxon>
        <taxon>Dikarya</taxon>
        <taxon>Ascomycota</taxon>
        <taxon>Saccharomycotina</taxon>
        <taxon>Pichiomycetes</taxon>
        <taxon>Pichiales</taxon>
        <taxon>Pichiaceae</taxon>
        <taxon>Ogataea</taxon>
    </lineage>
</organism>
<evidence type="ECO:0000256" key="1">
    <source>
        <dbReference type="ARBA" id="ARBA00006484"/>
    </source>
</evidence>
<dbReference type="EMBL" id="JAEUBE010000295">
    <property type="protein sequence ID" value="KAH3666349.1"/>
    <property type="molecule type" value="Genomic_DNA"/>
</dbReference>
<evidence type="ECO:0000313" key="4">
    <source>
        <dbReference type="EMBL" id="KAH3666349.1"/>
    </source>
</evidence>
<sequence length="513" mass="54163">MAHGEDLFSRGPEPERALHVPERLHREVVGDQRGADAVGGFGLGEDPVEVEERSEDQGERGVGVVGVDAGQQAQGLVRLVAVDGLEVGVPAVVELGDGDGGVSERGVEDACGEDGLAHGGEQVDFGAVVLRAAKQEGDEVDEEVEFALDGEADGREQVPRVAGGGVERLGDALQLCEQLGQLLVCRHQAVSVHGEEVSEDKYGDCASGNLGAIARARDSELVRGRTAVVTGGGNGIGREVVRLLVSKGANVCFVDLSEEESGSLVRELASARVLYQKADVTSWAGLRGAFESAWRRFGSIDMVVPAAGIMETKDFLAEEVVDGELQAPSYAALDINQKGVLNAVKLALFYFKKRGERESRASRVKSIVLVASTSGYFGGLGQLTYKVAKHGVVGILRGLQAHQAEGGFVVNCVAPSYTETYMMGPLRDIWRQGGGPVNTAAEVAAAVVQLLVSETGGQTWLVSDGEVREIERALAGLAPQWCGEAALAKLRRGGQILAEVGRYPLPAARQEYE</sequence>
<dbReference type="AlphaFoldDB" id="A0A9P8T5J5"/>
<dbReference type="OrthoDB" id="47007at2759"/>
<dbReference type="InterPro" id="IPR036291">
    <property type="entry name" value="NAD(P)-bd_dom_sf"/>
</dbReference>
<keyword evidence="5" id="KW-1185">Reference proteome</keyword>
<dbReference type="RefSeq" id="XP_046061553.1">
    <property type="nucleotide sequence ID" value="XM_046205628.1"/>
</dbReference>
<dbReference type="GO" id="GO:0005737">
    <property type="term" value="C:cytoplasm"/>
    <property type="evidence" value="ECO:0007669"/>
    <property type="project" value="TreeGrafter"/>
</dbReference>
<name>A0A9P8T5J5_9ASCO</name>
<keyword evidence="2" id="KW-0560">Oxidoreductase</keyword>
<feature type="region of interest" description="Disordered" evidence="3">
    <location>
        <begin position="1"/>
        <end position="59"/>
    </location>
</feature>
<dbReference type="GeneID" id="70236503"/>
<dbReference type="InterPro" id="IPR002347">
    <property type="entry name" value="SDR_fam"/>
</dbReference>
<proteinExistence type="inferred from homology"/>
<reference evidence="4" key="1">
    <citation type="journal article" date="2021" name="Open Biol.">
        <title>Shared evolutionary footprints suggest mitochondrial oxidative damage underlies multiple complex I losses in fungi.</title>
        <authorList>
            <person name="Schikora-Tamarit M.A."/>
            <person name="Marcet-Houben M."/>
            <person name="Nosek J."/>
            <person name="Gabaldon T."/>
        </authorList>
    </citation>
    <scope>NUCLEOTIDE SEQUENCE</scope>
    <source>
        <strain evidence="4">CBS6075</strain>
    </source>
</reference>
<evidence type="ECO:0000256" key="2">
    <source>
        <dbReference type="ARBA" id="ARBA00023002"/>
    </source>
</evidence>
<evidence type="ECO:0000256" key="3">
    <source>
        <dbReference type="SAM" id="MobiDB-lite"/>
    </source>
</evidence>